<evidence type="ECO:0000256" key="5">
    <source>
        <dbReference type="ARBA" id="ARBA00022603"/>
    </source>
</evidence>
<evidence type="ECO:0000256" key="6">
    <source>
        <dbReference type="ARBA" id="ARBA00022679"/>
    </source>
</evidence>
<comment type="similarity">
    <text evidence="2">Belongs to the methyltransferase superfamily. L-isoaspartyl/D-aspartyl protein methyltransferase family.</text>
</comment>
<sequence length="137" mass="15362">MKPGEKVLEVGTGSGYQAAVLCEMDADVYSIERVQELYLKAKERLNKLGYHPNLFFGDGYEGLPQYAPFDKILITAAPEKIPGKLLDQLKIGGWMVVPVGGRQGQKMTVIKRVSKDKFRESEYGDFIFVPMQQGTEE</sequence>
<dbReference type="SUPFAM" id="SSF53335">
    <property type="entry name" value="S-adenosyl-L-methionine-dependent methyltransferases"/>
    <property type="match status" value="1"/>
</dbReference>
<accession>A0A645IND9</accession>
<reference evidence="8" key="1">
    <citation type="submission" date="2019-08" db="EMBL/GenBank/DDBJ databases">
        <authorList>
            <person name="Kucharzyk K."/>
            <person name="Murdoch R.W."/>
            <person name="Higgins S."/>
            <person name="Loffler F."/>
        </authorList>
    </citation>
    <scope>NUCLEOTIDE SEQUENCE</scope>
</reference>
<protein>
    <recommendedName>
        <fullName evidence="3">protein-L-isoaspartate(D-aspartate) O-methyltransferase</fullName>
        <ecNumber evidence="3">2.1.1.77</ecNumber>
    </recommendedName>
</protein>
<dbReference type="Gene3D" id="3.40.50.150">
    <property type="entry name" value="Vaccinia Virus protein VP39"/>
    <property type="match status" value="1"/>
</dbReference>
<gene>
    <name evidence="8" type="primary">pcm_25</name>
    <name evidence="8" type="ORF">SDC9_200494</name>
</gene>
<dbReference type="PANTHER" id="PTHR11579">
    <property type="entry name" value="PROTEIN-L-ISOASPARTATE O-METHYLTRANSFERASE"/>
    <property type="match status" value="1"/>
</dbReference>
<evidence type="ECO:0000256" key="4">
    <source>
        <dbReference type="ARBA" id="ARBA00022490"/>
    </source>
</evidence>
<dbReference type="PROSITE" id="PS01279">
    <property type="entry name" value="PCMT"/>
    <property type="match status" value="1"/>
</dbReference>
<dbReference type="Pfam" id="PF01135">
    <property type="entry name" value="PCMT"/>
    <property type="match status" value="1"/>
</dbReference>
<name>A0A645IND9_9ZZZZ</name>
<evidence type="ECO:0000313" key="8">
    <source>
        <dbReference type="EMBL" id="MPN52831.1"/>
    </source>
</evidence>
<dbReference type="GO" id="GO:0004719">
    <property type="term" value="F:protein-L-isoaspartate (D-aspartate) O-methyltransferase activity"/>
    <property type="evidence" value="ECO:0007669"/>
    <property type="project" value="UniProtKB-EC"/>
</dbReference>
<comment type="subcellular location">
    <subcellularLocation>
        <location evidence="1">Cytoplasm</location>
    </subcellularLocation>
</comment>
<proteinExistence type="inferred from homology"/>
<comment type="caution">
    <text evidence="8">The sequence shown here is derived from an EMBL/GenBank/DDBJ whole genome shotgun (WGS) entry which is preliminary data.</text>
</comment>
<dbReference type="GO" id="GO:0005737">
    <property type="term" value="C:cytoplasm"/>
    <property type="evidence" value="ECO:0007669"/>
    <property type="project" value="UniProtKB-SubCell"/>
</dbReference>
<dbReference type="CDD" id="cd02440">
    <property type="entry name" value="AdoMet_MTases"/>
    <property type="match status" value="1"/>
</dbReference>
<evidence type="ECO:0000256" key="1">
    <source>
        <dbReference type="ARBA" id="ARBA00004496"/>
    </source>
</evidence>
<keyword evidence="7" id="KW-0949">S-adenosyl-L-methionine</keyword>
<dbReference type="AlphaFoldDB" id="A0A645IND9"/>
<evidence type="ECO:0000256" key="3">
    <source>
        <dbReference type="ARBA" id="ARBA00011890"/>
    </source>
</evidence>
<keyword evidence="4" id="KW-0963">Cytoplasm</keyword>
<dbReference type="InterPro" id="IPR000682">
    <property type="entry name" value="PCMT"/>
</dbReference>
<dbReference type="PANTHER" id="PTHR11579:SF0">
    <property type="entry name" value="PROTEIN-L-ISOASPARTATE(D-ASPARTATE) O-METHYLTRANSFERASE"/>
    <property type="match status" value="1"/>
</dbReference>
<organism evidence="8">
    <name type="scientific">bioreactor metagenome</name>
    <dbReference type="NCBI Taxonomy" id="1076179"/>
    <lineage>
        <taxon>unclassified sequences</taxon>
        <taxon>metagenomes</taxon>
        <taxon>ecological metagenomes</taxon>
    </lineage>
</organism>
<keyword evidence="6 8" id="KW-0808">Transferase</keyword>
<dbReference type="InterPro" id="IPR029063">
    <property type="entry name" value="SAM-dependent_MTases_sf"/>
</dbReference>
<dbReference type="EMBL" id="VSSQ01119317">
    <property type="protein sequence ID" value="MPN52831.1"/>
    <property type="molecule type" value="Genomic_DNA"/>
</dbReference>
<dbReference type="GO" id="GO:0032259">
    <property type="term" value="P:methylation"/>
    <property type="evidence" value="ECO:0007669"/>
    <property type="project" value="UniProtKB-KW"/>
</dbReference>
<dbReference type="EC" id="2.1.1.77" evidence="3"/>
<keyword evidence="5 8" id="KW-0489">Methyltransferase</keyword>
<evidence type="ECO:0000256" key="2">
    <source>
        <dbReference type="ARBA" id="ARBA00005369"/>
    </source>
</evidence>
<evidence type="ECO:0000256" key="7">
    <source>
        <dbReference type="ARBA" id="ARBA00022691"/>
    </source>
</evidence>